<name>A0ABV9KU84_9BACT</name>
<accession>A0ABV9KU84</accession>
<comment type="caution">
    <text evidence="2">The sequence shown here is derived from an EMBL/GenBank/DDBJ whole genome shotgun (WGS) entry which is preliminary data.</text>
</comment>
<feature type="signal peptide" evidence="1">
    <location>
        <begin position="1"/>
        <end position="22"/>
    </location>
</feature>
<dbReference type="EMBL" id="JBHSGN010000058">
    <property type="protein sequence ID" value="MFC4673511.1"/>
    <property type="molecule type" value="Genomic_DNA"/>
</dbReference>
<evidence type="ECO:0000313" key="3">
    <source>
        <dbReference type="Proteomes" id="UP001596023"/>
    </source>
</evidence>
<keyword evidence="1" id="KW-0732">Signal</keyword>
<evidence type="ECO:0000256" key="1">
    <source>
        <dbReference type="SAM" id="SignalP"/>
    </source>
</evidence>
<dbReference type="Proteomes" id="UP001596023">
    <property type="component" value="Unassembled WGS sequence"/>
</dbReference>
<proteinExistence type="predicted"/>
<gene>
    <name evidence="2" type="ORF">ACFO6W_07390</name>
</gene>
<protein>
    <submittedName>
        <fullName evidence="2">Uncharacterized protein</fullName>
    </submittedName>
</protein>
<reference evidence="3" key="1">
    <citation type="journal article" date="2019" name="Int. J. Syst. Evol. Microbiol.">
        <title>The Global Catalogue of Microorganisms (GCM) 10K type strain sequencing project: providing services to taxonomists for standard genome sequencing and annotation.</title>
        <authorList>
            <consortium name="The Broad Institute Genomics Platform"/>
            <consortium name="The Broad Institute Genome Sequencing Center for Infectious Disease"/>
            <person name="Wu L."/>
            <person name="Ma J."/>
        </authorList>
    </citation>
    <scope>NUCLEOTIDE SEQUENCE [LARGE SCALE GENOMIC DNA]</scope>
    <source>
        <strain evidence="3">CCUG 66188</strain>
    </source>
</reference>
<keyword evidence="3" id="KW-1185">Reference proteome</keyword>
<organism evidence="2 3">
    <name type="scientific">Dysgonomonas termitidis</name>
    <dbReference type="NCBI Taxonomy" id="1516126"/>
    <lineage>
        <taxon>Bacteria</taxon>
        <taxon>Pseudomonadati</taxon>
        <taxon>Bacteroidota</taxon>
        <taxon>Bacteroidia</taxon>
        <taxon>Bacteroidales</taxon>
        <taxon>Dysgonomonadaceae</taxon>
        <taxon>Dysgonomonas</taxon>
    </lineage>
</organism>
<sequence>MKRFIVFALMGLVFLFAAGMLASTDFAHAVKEKVTMASAGDCGTAILATGLGAAVIAGKGGETQAQGEAKEKTAREKLWIIDQPEFDDLEAKYRKLYVIDVAIDADERYQFIARRPSKDLIDSLAACKDNINEVTDTMIKNMLVRHSRFNPEELEDGVVYQHVLTALTAISRQGKQLFTKA</sequence>
<feature type="chain" id="PRO_5045888647" evidence="1">
    <location>
        <begin position="23"/>
        <end position="181"/>
    </location>
</feature>
<dbReference type="RefSeq" id="WP_379994854.1">
    <property type="nucleotide sequence ID" value="NZ_JBHSGN010000058.1"/>
</dbReference>
<evidence type="ECO:0000313" key="2">
    <source>
        <dbReference type="EMBL" id="MFC4673511.1"/>
    </source>
</evidence>